<dbReference type="SMART" id="SM00360">
    <property type="entry name" value="RRM"/>
    <property type="match status" value="1"/>
</dbReference>
<feature type="compositionally biased region" description="Basic and acidic residues" evidence="3">
    <location>
        <begin position="244"/>
        <end position="263"/>
    </location>
</feature>
<dbReference type="SMART" id="SM00311">
    <property type="entry name" value="PWI"/>
    <property type="match status" value="1"/>
</dbReference>
<organism evidence="6 7">
    <name type="scientific">Anaeramoeba flamelloides</name>
    <dbReference type="NCBI Taxonomy" id="1746091"/>
    <lineage>
        <taxon>Eukaryota</taxon>
        <taxon>Metamonada</taxon>
        <taxon>Anaeramoebidae</taxon>
        <taxon>Anaeramoeba</taxon>
    </lineage>
</organism>
<dbReference type="InterPro" id="IPR035979">
    <property type="entry name" value="RBD_domain_sf"/>
</dbReference>
<accession>A0AAV8A052</accession>
<dbReference type="Proteomes" id="UP001146793">
    <property type="component" value="Unassembled WGS sequence"/>
</dbReference>
<protein>
    <submittedName>
        <fullName evidence="6">Rbm25 protein</fullName>
    </submittedName>
</protein>
<sequence>MFTNNNLNLKLSQQYLNQQLSLATSVLSNNGKTTNSTTAVTSVKPENITTIYVGKIPTDVDDSLLTTILNLCGFVFNWKRVLDPISQQPKSFGYCDFFEAESALTAILVIPECLIQGNKLVLTADSKNKELIRVVESKRGNRQLNKSDKAIKDQISQVIKAWETEKQNIKKQKGGTLEIFPPTKSNLLSNSERSTSSSSSFKNKSKSNDRHSGSRGHRHHNTSRHYDRSISGSDSDYGNNNGYRYDDNSNHRGDQDYGYDSRRYRSRRGHHSPSYYSRNEDNYYRGSYHHHSSRRSRDKYQSGRSRSSNKRDHDYIDPYLTESDVIFNNPTKLPRMKVLEKIREWEKKKEFEHLLLRLEDEEDDFYREWGRRKWKKKNKIFDLKEKWIDREEICLAFDWNDGFIKFLKTKTRKNSKYWKMRNRRLIDREQEMKEDQQDRIEEKKKRKEKERKIRELEIEKRKKKYVQQILKKKQKNGEIVNHKVLINNPNTIQIKENENENETQFGNVNPNVTVNVNKNGIVNVDENENGNENKQSTDVDSHSSIIKKEPFSGNIGMNMSIHKKKIKKIKLTSFFQENNEIETNLPTNTSSRQSKDVATEIPDFLKIEPQELNKSSNNVPLMVIRGTSKPNTIQFQKQQLQQLEQLKEQQRQQLQLQSQLLQSNILQQSQNYNNKNNFNNNKNIHIEKNEQNHQNANNYKNEDCNKYYDHHQQNQSSERKRKNYQDNNDHYSRNSHHHSPSSTSSSFSSSSSSSSFSVYSSSSSSFPSSDSHNKKKRINPKESNKGNIFDIVINWEEFEKKSILKTIIEPFVTKIIFNLFGEKEGKFLVEYILEQVQNHANPQDLILELEQVIDKESGNLVKQIWELIRMNTSNDQQFK</sequence>
<evidence type="ECO:0000256" key="1">
    <source>
        <dbReference type="PROSITE-ProRule" id="PRU00176"/>
    </source>
</evidence>
<dbReference type="InterPro" id="IPR012677">
    <property type="entry name" value="Nucleotide-bd_a/b_plait_sf"/>
</dbReference>
<feature type="compositionally biased region" description="Basic and acidic residues" evidence="3">
    <location>
        <begin position="535"/>
        <end position="550"/>
    </location>
</feature>
<comment type="caution">
    <text evidence="6">The sequence shown here is derived from an EMBL/GenBank/DDBJ whole genome shotgun (WGS) entry which is preliminary data.</text>
</comment>
<dbReference type="EMBL" id="JANTQA010000021">
    <property type="protein sequence ID" value="KAJ3445938.1"/>
    <property type="molecule type" value="Genomic_DNA"/>
</dbReference>
<feature type="region of interest" description="Disordered" evidence="3">
    <location>
        <begin position="710"/>
        <end position="749"/>
    </location>
</feature>
<name>A0AAV8A052_9EUKA</name>
<feature type="domain" description="PWI" evidence="5">
    <location>
        <begin position="786"/>
        <end position="879"/>
    </location>
</feature>
<feature type="coiled-coil region" evidence="2">
    <location>
        <begin position="633"/>
        <end position="660"/>
    </location>
</feature>
<dbReference type="PROSITE" id="PS50102">
    <property type="entry name" value="RRM"/>
    <property type="match status" value="1"/>
</dbReference>
<gene>
    <name evidence="6" type="ORF">M0812_08472</name>
</gene>
<feature type="coiled-coil region" evidence="2">
    <location>
        <begin position="426"/>
        <end position="466"/>
    </location>
</feature>
<dbReference type="PANTHER" id="PTHR18806">
    <property type="entry name" value="RBM25 PROTEIN"/>
    <property type="match status" value="1"/>
</dbReference>
<dbReference type="InterPro" id="IPR052768">
    <property type="entry name" value="RBM25"/>
</dbReference>
<feature type="compositionally biased region" description="Low complexity" evidence="3">
    <location>
        <begin position="234"/>
        <end position="243"/>
    </location>
</feature>
<keyword evidence="2" id="KW-0175">Coiled coil</keyword>
<feature type="region of interest" description="Disordered" evidence="3">
    <location>
        <begin position="171"/>
        <end position="315"/>
    </location>
</feature>
<dbReference type="Gene3D" id="3.30.70.330">
    <property type="match status" value="1"/>
</dbReference>
<keyword evidence="1" id="KW-0694">RNA-binding</keyword>
<evidence type="ECO:0000256" key="2">
    <source>
        <dbReference type="SAM" id="Coils"/>
    </source>
</evidence>
<feature type="compositionally biased region" description="Low complexity" evidence="3">
    <location>
        <begin position="740"/>
        <end position="749"/>
    </location>
</feature>
<evidence type="ECO:0000256" key="3">
    <source>
        <dbReference type="SAM" id="MobiDB-lite"/>
    </source>
</evidence>
<feature type="region of interest" description="Disordered" evidence="3">
    <location>
        <begin position="525"/>
        <end position="551"/>
    </location>
</feature>
<dbReference type="InterPro" id="IPR002483">
    <property type="entry name" value="PWI_dom"/>
</dbReference>
<feature type="region of interest" description="Disordered" evidence="3">
    <location>
        <begin position="763"/>
        <end position="782"/>
    </location>
</feature>
<dbReference type="PROSITE" id="PS51025">
    <property type="entry name" value="PWI"/>
    <property type="match status" value="1"/>
</dbReference>
<feature type="compositionally biased region" description="Basic and acidic residues" evidence="3">
    <location>
        <begin position="723"/>
        <end position="732"/>
    </location>
</feature>
<dbReference type="PANTHER" id="PTHR18806:SF4">
    <property type="entry name" value="RNA-BINDING PROTEIN 25"/>
    <property type="match status" value="1"/>
</dbReference>
<proteinExistence type="predicted"/>
<dbReference type="Gene3D" id="1.20.1390.10">
    <property type="entry name" value="PWI domain"/>
    <property type="match status" value="1"/>
</dbReference>
<dbReference type="SUPFAM" id="SSF54928">
    <property type="entry name" value="RNA-binding domain, RBD"/>
    <property type="match status" value="1"/>
</dbReference>
<feature type="domain" description="RRM" evidence="4">
    <location>
        <begin position="49"/>
        <end position="139"/>
    </location>
</feature>
<dbReference type="InterPro" id="IPR000504">
    <property type="entry name" value="RRM_dom"/>
</dbReference>
<feature type="compositionally biased region" description="Basic residues" evidence="3">
    <location>
        <begin position="213"/>
        <end position="223"/>
    </location>
</feature>
<evidence type="ECO:0000313" key="6">
    <source>
        <dbReference type="EMBL" id="KAJ3445938.1"/>
    </source>
</evidence>
<dbReference type="GO" id="GO:0003723">
    <property type="term" value="F:RNA binding"/>
    <property type="evidence" value="ECO:0007669"/>
    <property type="project" value="UniProtKB-UniRule"/>
</dbReference>
<dbReference type="CDD" id="cd12446">
    <property type="entry name" value="RRM_RBM25"/>
    <property type="match status" value="1"/>
</dbReference>
<reference evidence="6" key="1">
    <citation type="submission" date="2022-08" db="EMBL/GenBank/DDBJ databases">
        <title>Novel sulphate-reducing endosymbionts in the free-living metamonad Anaeramoeba.</title>
        <authorList>
            <person name="Jerlstrom-Hultqvist J."/>
            <person name="Cepicka I."/>
            <person name="Gallot-Lavallee L."/>
            <person name="Salas-Leiva D."/>
            <person name="Curtis B.A."/>
            <person name="Zahonova K."/>
            <person name="Pipaliya S."/>
            <person name="Dacks J."/>
            <person name="Roger A.J."/>
        </authorList>
    </citation>
    <scope>NUCLEOTIDE SEQUENCE</scope>
    <source>
        <strain evidence="6">Busselton2</strain>
    </source>
</reference>
<dbReference type="InterPro" id="IPR034268">
    <property type="entry name" value="RBM25_RRM"/>
</dbReference>
<feature type="compositionally biased region" description="Low complexity" evidence="3">
    <location>
        <begin position="185"/>
        <end position="202"/>
    </location>
</feature>
<dbReference type="Pfam" id="PF01480">
    <property type="entry name" value="PWI"/>
    <property type="match status" value="1"/>
</dbReference>
<evidence type="ECO:0000313" key="7">
    <source>
        <dbReference type="Proteomes" id="UP001146793"/>
    </source>
</evidence>
<feature type="compositionally biased region" description="Basic residues" evidence="3">
    <location>
        <begin position="287"/>
        <end position="297"/>
    </location>
</feature>
<dbReference type="AlphaFoldDB" id="A0AAV8A052"/>
<evidence type="ECO:0000259" key="4">
    <source>
        <dbReference type="PROSITE" id="PS50102"/>
    </source>
</evidence>
<evidence type="ECO:0000259" key="5">
    <source>
        <dbReference type="PROSITE" id="PS51025"/>
    </source>
</evidence>